<dbReference type="Proteomes" id="UP000000852">
    <property type="component" value="Chromosome"/>
</dbReference>
<sequence length="130" mass="15295">MSNQNSPVVENHLVRIGVLLIDMQRDLIFEIDNEQLVFLECEFIRIQEAVTQIWAEKPIGLSYFLSFHLAEARRLKNQIKIKELLKNKPEMTDTAIFRLNVYTLLRYSLNDLIRLLNKLIKGEGIHLKMD</sequence>
<dbReference type="EMBL" id="CP001681">
    <property type="protein sequence ID" value="ACU03334.1"/>
    <property type="molecule type" value="Genomic_DNA"/>
</dbReference>
<reference evidence="1 2" key="1">
    <citation type="journal article" date="2009" name="Stand. Genomic Sci.">
        <title>Complete genome sequence of Pedobacter heparinus type strain (HIM 762-3).</title>
        <authorList>
            <person name="Han C."/>
            <person name="Spring S."/>
            <person name="Lapidus A."/>
            <person name="Del Rio T.G."/>
            <person name="Tice H."/>
            <person name="Copeland A."/>
            <person name="Cheng J.F."/>
            <person name="Lucas S."/>
            <person name="Chen F."/>
            <person name="Nolan M."/>
            <person name="Bruce D."/>
            <person name="Goodwin L."/>
            <person name="Pitluck S."/>
            <person name="Ivanova N."/>
            <person name="Mavromatis K."/>
            <person name="Mikhailova N."/>
            <person name="Pati A."/>
            <person name="Chen A."/>
            <person name="Palaniappan K."/>
            <person name="Land M."/>
            <person name="Hauser L."/>
            <person name="Chang Y.J."/>
            <person name="Jeffries C.C."/>
            <person name="Saunders E."/>
            <person name="Chertkov O."/>
            <person name="Brettin T."/>
            <person name="Goker M."/>
            <person name="Rohde M."/>
            <person name="Bristow J."/>
            <person name="Eisen J.A."/>
            <person name="Markowitz V."/>
            <person name="Hugenholtz P."/>
            <person name="Kyrpides N.C."/>
            <person name="Klenk H.P."/>
            <person name="Detter J.C."/>
        </authorList>
    </citation>
    <scope>NUCLEOTIDE SEQUENCE [LARGE SCALE GENOMIC DNA]</scope>
    <source>
        <strain evidence="2">ATCC 13125 / DSM 2366 / CIP 104194 / JCM 7457 / NBRC 12017 / NCIMB 9290 / NRRL B-14731 / HIM 762-3</strain>
    </source>
</reference>
<dbReference type="KEGG" id="phe:Phep_1116"/>
<accession>C6Y3Q5</accession>
<dbReference type="HOGENOM" id="CLU_1936032_0_0_10"/>
<evidence type="ECO:0000313" key="1">
    <source>
        <dbReference type="EMBL" id="ACU03334.1"/>
    </source>
</evidence>
<dbReference type="RefSeq" id="WP_012781278.1">
    <property type="nucleotide sequence ID" value="NC_013061.1"/>
</dbReference>
<dbReference type="AlphaFoldDB" id="C6Y3Q5"/>
<protein>
    <submittedName>
        <fullName evidence="1">Uncharacterized protein</fullName>
    </submittedName>
</protein>
<proteinExistence type="predicted"/>
<evidence type="ECO:0000313" key="2">
    <source>
        <dbReference type="Proteomes" id="UP000000852"/>
    </source>
</evidence>
<gene>
    <name evidence="1" type="ordered locus">Phep_1116</name>
</gene>
<name>C6Y3Q5_PEDHD</name>
<dbReference type="OrthoDB" id="9952755at2"/>
<keyword evidence="2" id="KW-1185">Reference proteome</keyword>
<organism evidence="1 2">
    <name type="scientific">Pedobacter heparinus (strain ATCC 13125 / DSM 2366 / CIP 104194 / JCM 7457 / NBRC 12017 / NCIMB 9290 / NRRL B-14731 / HIM 762-3)</name>
    <dbReference type="NCBI Taxonomy" id="485917"/>
    <lineage>
        <taxon>Bacteria</taxon>
        <taxon>Pseudomonadati</taxon>
        <taxon>Bacteroidota</taxon>
        <taxon>Sphingobacteriia</taxon>
        <taxon>Sphingobacteriales</taxon>
        <taxon>Sphingobacteriaceae</taxon>
        <taxon>Pedobacter</taxon>
    </lineage>
</organism>